<evidence type="ECO:0000313" key="1">
    <source>
        <dbReference type="EMBL" id="KAK7484884.1"/>
    </source>
</evidence>
<dbReference type="AlphaFoldDB" id="A0ABD0KCM4"/>
<protein>
    <submittedName>
        <fullName evidence="1">Uncharacterized protein</fullName>
    </submittedName>
</protein>
<comment type="caution">
    <text evidence="1">The sequence shown here is derived from an EMBL/GenBank/DDBJ whole genome shotgun (WGS) entry which is preliminary data.</text>
</comment>
<proteinExistence type="predicted"/>
<reference evidence="1 2" key="1">
    <citation type="journal article" date="2023" name="Sci. Data">
        <title>Genome assembly of the Korean intertidal mud-creeper Batillaria attramentaria.</title>
        <authorList>
            <person name="Patra A.K."/>
            <person name="Ho P.T."/>
            <person name="Jun S."/>
            <person name="Lee S.J."/>
            <person name="Kim Y."/>
            <person name="Won Y.J."/>
        </authorList>
    </citation>
    <scope>NUCLEOTIDE SEQUENCE [LARGE SCALE GENOMIC DNA]</scope>
    <source>
        <strain evidence="1">Wonlab-2016</strain>
    </source>
</reference>
<sequence length="117" mass="13272">MPLDPQQFAATLEDLQTAASPRKKAAMAETDVSTENCKVGHTVVQAAQHLQGKKDISSRNTRRLLLSLYEKHGSLAERSRIMRMNRKTVSNHLNPTENKRIKKSLKMQEEVVGFFPR</sequence>
<evidence type="ECO:0000313" key="2">
    <source>
        <dbReference type="Proteomes" id="UP001519460"/>
    </source>
</evidence>
<keyword evidence="2" id="KW-1185">Reference proteome</keyword>
<gene>
    <name evidence="1" type="ORF">BaRGS_00023927</name>
</gene>
<organism evidence="1 2">
    <name type="scientific">Batillaria attramentaria</name>
    <dbReference type="NCBI Taxonomy" id="370345"/>
    <lineage>
        <taxon>Eukaryota</taxon>
        <taxon>Metazoa</taxon>
        <taxon>Spiralia</taxon>
        <taxon>Lophotrochozoa</taxon>
        <taxon>Mollusca</taxon>
        <taxon>Gastropoda</taxon>
        <taxon>Caenogastropoda</taxon>
        <taxon>Sorbeoconcha</taxon>
        <taxon>Cerithioidea</taxon>
        <taxon>Batillariidae</taxon>
        <taxon>Batillaria</taxon>
    </lineage>
</organism>
<name>A0ABD0KCM4_9CAEN</name>
<accession>A0ABD0KCM4</accession>
<dbReference type="EMBL" id="JACVVK020000203">
    <property type="protein sequence ID" value="KAK7484884.1"/>
    <property type="molecule type" value="Genomic_DNA"/>
</dbReference>
<dbReference type="Proteomes" id="UP001519460">
    <property type="component" value="Unassembled WGS sequence"/>
</dbReference>